<dbReference type="SMART" id="SM00369">
    <property type="entry name" value="LRR_TYP"/>
    <property type="match status" value="3"/>
</dbReference>
<dbReference type="eggNOG" id="KOG4641">
    <property type="taxonomic scope" value="Eukaryota"/>
</dbReference>
<dbReference type="InterPro" id="IPR001611">
    <property type="entry name" value="Leu-rich_rpt"/>
</dbReference>
<keyword evidence="4" id="KW-1133">Transmembrane helix</keyword>
<dbReference type="InterPro" id="IPR032675">
    <property type="entry name" value="LRR_dom_sf"/>
</dbReference>
<dbReference type="Proteomes" id="UP000001075">
    <property type="component" value="Unassembled WGS sequence"/>
</dbReference>
<evidence type="ECO:0000256" key="2">
    <source>
        <dbReference type="ARBA" id="ARBA00022729"/>
    </source>
</evidence>
<evidence type="ECO:0000256" key="3">
    <source>
        <dbReference type="ARBA" id="ARBA00022737"/>
    </source>
</evidence>
<dbReference type="STRING" id="10029.G3IHU2"/>
<feature type="transmembrane region" description="Helical" evidence="4">
    <location>
        <begin position="7"/>
        <end position="26"/>
    </location>
</feature>
<accession>G3IHU2</accession>
<name>G3IHU2_CRIGR</name>
<dbReference type="SMART" id="SM00364">
    <property type="entry name" value="LRR_BAC"/>
    <property type="match status" value="3"/>
</dbReference>
<keyword evidence="2" id="KW-0732">Signal</keyword>
<proteinExistence type="predicted"/>
<organism evidence="5 6">
    <name type="scientific">Cricetulus griseus</name>
    <name type="common">Chinese hamster</name>
    <name type="synonym">Cricetulus barabensis griseus</name>
    <dbReference type="NCBI Taxonomy" id="10029"/>
    <lineage>
        <taxon>Eukaryota</taxon>
        <taxon>Metazoa</taxon>
        <taxon>Chordata</taxon>
        <taxon>Craniata</taxon>
        <taxon>Vertebrata</taxon>
        <taxon>Euteleostomi</taxon>
        <taxon>Mammalia</taxon>
        <taxon>Eutheria</taxon>
        <taxon>Euarchontoglires</taxon>
        <taxon>Glires</taxon>
        <taxon>Rodentia</taxon>
        <taxon>Myomorpha</taxon>
        <taxon>Muroidea</taxon>
        <taxon>Cricetidae</taxon>
        <taxon>Cricetinae</taxon>
        <taxon>Cricetulus</taxon>
    </lineage>
</organism>
<dbReference type="Pfam" id="PF13855">
    <property type="entry name" value="LRR_8"/>
    <property type="match status" value="1"/>
</dbReference>
<reference evidence="6" key="1">
    <citation type="journal article" date="2011" name="Nat. Biotechnol.">
        <title>The genomic sequence of the Chinese hamster ovary (CHO)-K1 cell line.</title>
        <authorList>
            <person name="Xu X."/>
            <person name="Nagarajan H."/>
            <person name="Lewis N.E."/>
            <person name="Pan S."/>
            <person name="Cai Z."/>
            <person name="Liu X."/>
            <person name="Chen W."/>
            <person name="Xie M."/>
            <person name="Wang W."/>
            <person name="Hammond S."/>
            <person name="Andersen M.R."/>
            <person name="Neff N."/>
            <person name="Passarelli B."/>
            <person name="Koh W."/>
            <person name="Fan H.C."/>
            <person name="Wang J."/>
            <person name="Gui Y."/>
            <person name="Lee K.H."/>
            <person name="Betenbaugh M.J."/>
            <person name="Quake S.R."/>
            <person name="Famili I."/>
            <person name="Palsson B.O."/>
            <person name="Wang J."/>
        </authorList>
    </citation>
    <scope>NUCLEOTIDE SEQUENCE [LARGE SCALE GENOMIC DNA]</scope>
    <source>
        <strain evidence="6">CHO K1 cell line</strain>
    </source>
</reference>
<dbReference type="GO" id="GO:0005615">
    <property type="term" value="C:extracellular space"/>
    <property type="evidence" value="ECO:0007669"/>
    <property type="project" value="TreeGrafter"/>
</dbReference>
<dbReference type="InParanoid" id="G3IHU2"/>
<evidence type="ECO:0000313" key="6">
    <source>
        <dbReference type="Proteomes" id="UP000001075"/>
    </source>
</evidence>
<keyword evidence="4" id="KW-0472">Membrane</keyword>
<keyword evidence="4" id="KW-0812">Transmembrane</keyword>
<evidence type="ECO:0000256" key="4">
    <source>
        <dbReference type="SAM" id="Phobius"/>
    </source>
</evidence>
<dbReference type="GO" id="GO:0043331">
    <property type="term" value="P:response to dsRNA"/>
    <property type="evidence" value="ECO:0007669"/>
    <property type="project" value="TreeGrafter"/>
</dbReference>
<sequence length="164" mass="18697">MKGYPSYLIYCFGGLLSLWILCVSSTNQCTVRHEVADCSHLKLTHIPDDLPANITALNLSHNQLRSLPPTNFTRYSQLTILDAGFNSISKLEPELCQTLQSLKILNLQHNELSQISDKTFVFCMDLIELYLMSNSIHKIKSNPFRSQKVRGVCSFCSQKCKYYL</sequence>
<dbReference type="Gene3D" id="3.80.10.10">
    <property type="entry name" value="Ribonuclease Inhibitor"/>
    <property type="match status" value="1"/>
</dbReference>
<dbReference type="AlphaFoldDB" id="G3IHU2"/>
<keyword evidence="5" id="KW-0675">Receptor</keyword>
<dbReference type="GO" id="GO:0031012">
    <property type="term" value="C:extracellular matrix"/>
    <property type="evidence" value="ECO:0007669"/>
    <property type="project" value="TreeGrafter"/>
</dbReference>
<dbReference type="PROSITE" id="PS51450">
    <property type="entry name" value="LRR"/>
    <property type="match status" value="2"/>
</dbReference>
<dbReference type="GO" id="GO:0003725">
    <property type="term" value="F:double-stranded RNA binding"/>
    <property type="evidence" value="ECO:0007669"/>
    <property type="project" value="TreeGrafter"/>
</dbReference>
<dbReference type="GO" id="GO:0038023">
    <property type="term" value="F:signaling receptor activity"/>
    <property type="evidence" value="ECO:0007669"/>
    <property type="project" value="TreeGrafter"/>
</dbReference>
<dbReference type="InterPro" id="IPR050328">
    <property type="entry name" value="Dev_Immune_Receptor"/>
</dbReference>
<keyword evidence="3" id="KW-0677">Repeat</keyword>
<evidence type="ECO:0000313" key="5">
    <source>
        <dbReference type="EMBL" id="EGW13727.1"/>
    </source>
</evidence>
<dbReference type="PANTHER" id="PTHR24373">
    <property type="entry name" value="SLIT RELATED LEUCINE-RICH REPEAT NEURONAL PROTEIN"/>
    <property type="match status" value="1"/>
</dbReference>
<keyword evidence="1" id="KW-0433">Leucine-rich repeat</keyword>
<dbReference type="PANTHER" id="PTHR24373:SF293">
    <property type="entry name" value="TOLL-LIKE RECEPTOR 3"/>
    <property type="match status" value="1"/>
</dbReference>
<evidence type="ECO:0000256" key="1">
    <source>
        <dbReference type="ARBA" id="ARBA00022614"/>
    </source>
</evidence>
<protein>
    <submittedName>
        <fullName evidence="5">Toll-like receptor 3</fullName>
    </submittedName>
</protein>
<dbReference type="SUPFAM" id="SSF52058">
    <property type="entry name" value="L domain-like"/>
    <property type="match status" value="1"/>
</dbReference>
<dbReference type="PaxDb" id="10029-XP_007615367.1"/>
<dbReference type="EMBL" id="JH002867">
    <property type="protein sequence ID" value="EGW13727.1"/>
    <property type="molecule type" value="Genomic_DNA"/>
</dbReference>
<gene>
    <name evidence="5" type="ORF">I79_023398</name>
</gene>
<dbReference type="PRINTS" id="PR00019">
    <property type="entry name" value="LEURICHRPT"/>
</dbReference>
<dbReference type="InterPro" id="IPR003591">
    <property type="entry name" value="Leu-rich_rpt_typical-subtyp"/>
</dbReference>